<accession>A0A9P3G6R1</accession>
<name>A0A9P3G6R1_9APHY</name>
<reference evidence="2 3" key="1">
    <citation type="submission" date="2021-08" db="EMBL/GenBank/DDBJ databases">
        <title>Draft Genome Sequence of Phanerochaete sordida strain YK-624.</title>
        <authorList>
            <person name="Mori T."/>
            <person name="Dohra H."/>
            <person name="Suzuki T."/>
            <person name="Kawagishi H."/>
            <person name="Hirai H."/>
        </authorList>
    </citation>
    <scope>NUCLEOTIDE SEQUENCE [LARGE SCALE GENOMIC DNA]</scope>
    <source>
        <strain evidence="2 3">YK-624</strain>
    </source>
</reference>
<feature type="region of interest" description="Disordered" evidence="1">
    <location>
        <begin position="54"/>
        <end position="90"/>
    </location>
</feature>
<sequence length="109" mass="12432">MCQIVTEEVVSLTCQHTTIRETVQECGSPRLCCQHPRHFICSRCWKRPYIGQRGEERRRRDMRRSSVARTRVVASPCPNPACTPPSAPLSSSRLKRLILQLANRPKSSS</sequence>
<keyword evidence="3" id="KW-1185">Reference proteome</keyword>
<comment type="caution">
    <text evidence="2">The sequence shown here is derived from an EMBL/GenBank/DDBJ whole genome shotgun (WGS) entry which is preliminary data.</text>
</comment>
<evidence type="ECO:0000313" key="2">
    <source>
        <dbReference type="EMBL" id="GJE90303.1"/>
    </source>
</evidence>
<evidence type="ECO:0000256" key="1">
    <source>
        <dbReference type="SAM" id="MobiDB-lite"/>
    </source>
</evidence>
<dbReference type="AlphaFoldDB" id="A0A9P3G6R1"/>
<feature type="compositionally biased region" description="Low complexity" evidence="1">
    <location>
        <begin position="65"/>
        <end position="75"/>
    </location>
</feature>
<dbReference type="Proteomes" id="UP000703269">
    <property type="component" value="Unassembled WGS sequence"/>
</dbReference>
<protein>
    <submittedName>
        <fullName evidence="2">Uncharacterized protein</fullName>
    </submittedName>
</protein>
<organism evidence="2 3">
    <name type="scientific">Phanerochaete sordida</name>
    <dbReference type="NCBI Taxonomy" id="48140"/>
    <lineage>
        <taxon>Eukaryota</taxon>
        <taxon>Fungi</taxon>
        <taxon>Dikarya</taxon>
        <taxon>Basidiomycota</taxon>
        <taxon>Agaricomycotina</taxon>
        <taxon>Agaricomycetes</taxon>
        <taxon>Polyporales</taxon>
        <taxon>Phanerochaetaceae</taxon>
        <taxon>Phanerochaete</taxon>
    </lineage>
</organism>
<evidence type="ECO:0000313" key="3">
    <source>
        <dbReference type="Proteomes" id="UP000703269"/>
    </source>
</evidence>
<dbReference type="EMBL" id="BPQB01000016">
    <property type="protein sequence ID" value="GJE90303.1"/>
    <property type="molecule type" value="Genomic_DNA"/>
</dbReference>
<feature type="compositionally biased region" description="Pro residues" evidence="1">
    <location>
        <begin position="77"/>
        <end position="87"/>
    </location>
</feature>
<gene>
    <name evidence="2" type="ORF">PsYK624_064320</name>
</gene>
<proteinExistence type="predicted"/>